<keyword evidence="1" id="KW-0677">Repeat</keyword>
<dbReference type="PROSITE" id="PS51257">
    <property type="entry name" value="PROKAR_LIPOPROTEIN"/>
    <property type="match status" value="1"/>
</dbReference>
<dbReference type="Gene3D" id="3.30.70.2390">
    <property type="match status" value="2"/>
</dbReference>
<feature type="compositionally biased region" description="Low complexity" evidence="3">
    <location>
        <begin position="251"/>
        <end position="262"/>
    </location>
</feature>
<name>A0A7C3Z3S9_9BACT</name>
<gene>
    <name evidence="5" type="ORF">ENW96_10125</name>
</gene>
<evidence type="ECO:0000259" key="4">
    <source>
        <dbReference type="Pfam" id="PF13399"/>
    </source>
</evidence>
<dbReference type="InterPro" id="IPR019734">
    <property type="entry name" value="TPR_rpt"/>
</dbReference>
<dbReference type="PANTHER" id="PTHR44943:SF8">
    <property type="entry name" value="TPR REPEAT-CONTAINING PROTEIN MJ0263"/>
    <property type="match status" value="1"/>
</dbReference>
<dbReference type="SMART" id="SM00028">
    <property type="entry name" value="TPR"/>
    <property type="match status" value="4"/>
</dbReference>
<dbReference type="InterPro" id="IPR011990">
    <property type="entry name" value="TPR-like_helical_dom_sf"/>
</dbReference>
<dbReference type="Pfam" id="PF13399">
    <property type="entry name" value="LytR_C"/>
    <property type="match status" value="2"/>
</dbReference>
<evidence type="ECO:0000256" key="1">
    <source>
        <dbReference type="ARBA" id="ARBA00022737"/>
    </source>
</evidence>
<dbReference type="EMBL" id="DTMF01000251">
    <property type="protein sequence ID" value="HGF34728.1"/>
    <property type="molecule type" value="Genomic_DNA"/>
</dbReference>
<reference evidence="5" key="1">
    <citation type="journal article" date="2020" name="mSystems">
        <title>Genome- and Community-Level Interaction Insights into Carbon Utilization and Element Cycling Functions of Hydrothermarchaeota in Hydrothermal Sediment.</title>
        <authorList>
            <person name="Zhou Z."/>
            <person name="Liu Y."/>
            <person name="Xu W."/>
            <person name="Pan J."/>
            <person name="Luo Z.H."/>
            <person name="Li M."/>
        </authorList>
    </citation>
    <scope>NUCLEOTIDE SEQUENCE [LARGE SCALE GENOMIC DNA]</scope>
    <source>
        <strain evidence="5">SpSt-897</strain>
    </source>
</reference>
<dbReference type="InterPro" id="IPR027381">
    <property type="entry name" value="LytR/CpsA/Psr_C"/>
</dbReference>
<feature type="domain" description="LytR/CpsA/Psr regulator C-terminal" evidence="4">
    <location>
        <begin position="460"/>
        <end position="545"/>
    </location>
</feature>
<comment type="caution">
    <text evidence="5">The sequence shown here is derived from an EMBL/GenBank/DDBJ whole genome shotgun (WGS) entry which is preliminary data.</text>
</comment>
<feature type="compositionally biased region" description="Pro residues" evidence="3">
    <location>
        <begin position="276"/>
        <end position="286"/>
    </location>
</feature>
<proteinExistence type="predicted"/>
<feature type="domain" description="LytR/CpsA/Psr regulator C-terminal" evidence="4">
    <location>
        <begin position="308"/>
        <end position="394"/>
    </location>
</feature>
<evidence type="ECO:0000313" key="5">
    <source>
        <dbReference type="EMBL" id="HGF34728.1"/>
    </source>
</evidence>
<accession>A0A7C3Z3S9</accession>
<dbReference type="Pfam" id="PF14559">
    <property type="entry name" value="TPR_19"/>
    <property type="match status" value="1"/>
</dbReference>
<keyword evidence="2" id="KW-0802">TPR repeat</keyword>
<dbReference type="PANTHER" id="PTHR44943">
    <property type="entry name" value="CELLULOSE SYNTHASE OPERON PROTEIN C"/>
    <property type="match status" value="1"/>
</dbReference>
<dbReference type="SUPFAM" id="SSF48452">
    <property type="entry name" value="TPR-like"/>
    <property type="match status" value="1"/>
</dbReference>
<evidence type="ECO:0000256" key="2">
    <source>
        <dbReference type="ARBA" id="ARBA00022803"/>
    </source>
</evidence>
<protein>
    <submittedName>
        <fullName evidence="5">Tetratricopeptide repeat protein</fullName>
    </submittedName>
</protein>
<sequence length="563" mass="60231">MDRNNRAAGLSITRILCLALMGGLVALLASLLACNVQVSPTRRALQQVRPASNTALLMRNASYLKKIGRTELAVEELEDAHAQEPDNLEILDALIQCYEQLCHFDRAQELYEEGLSRSGHHPALENNRCYSLYLQGRLSQAESCFRNVLARQPDNQAARNNVGLVLCRQGKEAEALALWREALSEGEARQRLSQALASLGKDVPPGLAGSPLVPAAPRVAASTGTAAVSAPSASPVSPPAAIAATPVAAPAPQAANPSLSPAVPAVTASTTRQAPPAKPLHSPPPAAAATRPTKTSAEVLSVSDLLGTRIEIKNGNGRHDDARLTRTRLALEGFNVVSIGNHLDFGLEDTIIAYRPESFRVAKTLAAKYFPGAKLQVDDTLSPLADIRISLGRDRLGGPNMARGPEEGQWARESAPPSVPDARIIRAQEKDSPGLGHQKPSALPAATPDFLTARELSQVFIDLRNGNGVPGQARETRELLAAEGFLMVSIGNHVDFGIEKTLIAYRPAAARVAQVLAKKFFPEAMLQEQATLPTWMDVQVLLGRDLIPGHRHMAQSPPEETQP</sequence>
<organism evidence="5">
    <name type="scientific">Desulfobacca acetoxidans</name>
    <dbReference type="NCBI Taxonomy" id="60893"/>
    <lineage>
        <taxon>Bacteria</taxon>
        <taxon>Pseudomonadati</taxon>
        <taxon>Thermodesulfobacteriota</taxon>
        <taxon>Desulfobaccia</taxon>
        <taxon>Desulfobaccales</taxon>
        <taxon>Desulfobaccaceae</taxon>
        <taxon>Desulfobacca</taxon>
    </lineage>
</organism>
<dbReference type="AlphaFoldDB" id="A0A7C3Z3S9"/>
<dbReference type="Gene3D" id="1.25.40.10">
    <property type="entry name" value="Tetratricopeptide repeat domain"/>
    <property type="match status" value="1"/>
</dbReference>
<dbReference type="InterPro" id="IPR051685">
    <property type="entry name" value="Ycf3/AcsC/BcsC/TPR_MFPF"/>
</dbReference>
<feature type="region of interest" description="Disordered" evidence="3">
    <location>
        <begin position="251"/>
        <end position="297"/>
    </location>
</feature>
<evidence type="ECO:0000256" key="3">
    <source>
        <dbReference type="SAM" id="MobiDB-lite"/>
    </source>
</evidence>
<feature type="region of interest" description="Disordered" evidence="3">
    <location>
        <begin position="395"/>
        <end position="419"/>
    </location>
</feature>